<dbReference type="Proteomes" id="UP000199013">
    <property type="component" value="Unassembled WGS sequence"/>
</dbReference>
<keyword evidence="2" id="KW-1133">Transmembrane helix</keyword>
<organism evidence="3 4">
    <name type="scientific">Candidatus Protofrankia californiensis</name>
    <dbReference type="NCBI Taxonomy" id="1839754"/>
    <lineage>
        <taxon>Bacteria</taxon>
        <taxon>Bacillati</taxon>
        <taxon>Actinomycetota</taxon>
        <taxon>Actinomycetes</taxon>
        <taxon>Frankiales</taxon>
        <taxon>Frankiaceae</taxon>
        <taxon>Protofrankia</taxon>
    </lineage>
</organism>
<keyword evidence="4" id="KW-1185">Reference proteome</keyword>
<feature type="compositionally biased region" description="Low complexity" evidence="1">
    <location>
        <begin position="253"/>
        <end position="274"/>
    </location>
</feature>
<feature type="transmembrane region" description="Helical" evidence="2">
    <location>
        <begin position="44"/>
        <end position="67"/>
    </location>
</feature>
<dbReference type="InterPro" id="IPR021235">
    <property type="entry name" value="DUF2637"/>
</dbReference>
<evidence type="ECO:0000256" key="2">
    <source>
        <dbReference type="SAM" id="Phobius"/>
    </source>
</evidence>
<dbReference type="Pfam" id="PF10935">
    <property type="entry name" value="DUF2637"/>
    <property type="match status" value="1"/>
</dbReference>
<evidence type="ECO:0008006" key="5">
    <source>
        <dbReference type="Google" id="ProtNLM"/>
    </source>
</evidence>
<evidence type="ECO:0000313" key="3">
    <source>
        <dbReference type="EMBL" id="SBW21073.1"/>
    </source>
</evidence>
<keyword evidence="2" id="KW-0472">Membrane</keyword>
<evidence type="ECO:0000256" key="1">
    <source>
        <dbReference type="SAM" id="MobiDB-lite"/>
    </source>
</evidence>
<dbReference type="AlphaFoldDB" id="A0A1C3NWL8"/>
<feature type="transmembrane region" description="Helical" evidence="2">
    <location>
        <begin position="12"/>
        <end position="32"/>
    </location>
</feature>
<evidence type="ECO:0000313" key="4">
    <source>
        <dbReference type="Proteomes" id="UP000199013"/>
    </source>
</evidence>
<accession>A0A1C3NWL8</accession>
<dbReference type="EMBL" id="FLUV01000791">
    <property type="protein sequence ID" value="SBW21073.1"/>
    <property type="molecule type" value="Genomic_DNA"/>
</dbReference>
<protein>
    <recommendedName>
        <fullName evidence="5">DUF2637 domain-containing protein</fullName>
    </recommendedName>
</protein>
<keyword evidence="2" id="KW-0812">Transmembrane</keyword>
<gene>
    <name evidence="3" type="ORF">FDG2_1888</name>
</gene>
<reference evidence="4" key="1">
    <citation type="submission" date="2016-02" db="EMBL/GenBank/DDBJ databases">
        <authorList>
            <person name="Wibberg D."/>
        </authorList>
    </citation>
    <scope>NUCLEOTIDE SEQUENCE [LARGE SCALE GENOMIC DNA]</scope>
</reference>
<feature type="region of interest" description="Disordered" evidence="1">
    <location>
        <begin position="214"/>
        <end position="280"/>
    </location>
</feature>
<proteinExistence type="predicted"/>
<feature type="transmembrane region" description="Helical" evidence="2">
    <location>
        <begin position="74"/>
        <end position="95"/>
    </location>
</feature>
<name>A0A1C3NWL8_9ACTN</name>
<sequence>MRAGAGPWERGAYTVLPAVLGAGVFAVAFVHVHDVARWAGQPEWASWLIACTGELMAIAAGAAILACRRSGASIGWPVFVLVAAILFSGACNLRAAGQGALDSPPGIWVQIMAVWPVIAFGLVAILKATKPSEPDAHTQAEIEAQRESRPAVAVPAVASVVPSDTFEAPQWGRGWTPSQDVVSAVVPPAGGTVPTTGGTPVSLIKGAVREPVREPASLVRTTSREPVPAVVPVPVHPAGGNRPRTGSGNQPDGGSRTTTRAGTGTTARPSRTGAVTGSRTGTADLAAAVERMERDAVATTGQGVSYRAIRERYGVRHETAKTLLDAARACIAAAVPAGADEAAAPADPAPAVPAPAAPAAALEAVTA</sequence>
<feature type="transmembrane region" description="Helical" evidence="2">
    <location>
        <begin position="107"/>
        <end position="126"/>
    </location>
</feature>